<dbReference type="InterPro" id="IPR029058">
    <property type="entry name" value="AB_hydrolase_fold"/>
</dbReference>
<evidence type="ECO:0000313" key="4">
    <source>
        <dbReference type="Proteomes" id="UP000547674"/>
    </source>
</evidence>
<reference evidence="3 4" key="1">
    <citation type="submission" date="2020-03" db="EMBL/GenBank/DDBJ databases">
        <title>Metabolic flexibility allows generalist bacteria to become dominant in a frequently disturbed ecosystem.</title>
        <authorList>
            <person name="Chen Y.-J."/>
            <person name="Leung P.M."/>
            <person name="Bay S.K."/>
            <person name="Hugenholtz P."/>
            <person name="Kessler A.J."/>
            <person name="Shelley G."/>
            <person name="Waite D.W."/>
            <person name="Cook P.L."/>
            <person name="Greening C."/>
        </authorList>
    </citation>
    <scope>NUCLEOTIDE SEQUENCE [LARGE SCALE GENOMIC DNA]</scope>
    <source>
        <strain evidence="3">SS_bin_28</strain>
    </source>
</reference>
<evidence type="ECO:0000259" key="2">
    <source>
        <dbReference type="Pfam" id="PF00326"/>
    </source>
</evidence>
<organism evidence="3 4">
    <name type="scientific">Eiseniibacteriota bacterium</name>
    <dbReference type="NCBI Taxonomy" id="2212470"/>
    <lineage>
        <taxon>Bacteria</taxon>
        <taxon>Candidatus Eiseniibacteriota</taxon>
    </lineage>
</organism>
<sequence>MSRVKSGFFSVAILAGVGLSACSGTSQDEASGPPELIPRDVLFGNPEREAAELSPNGEKYAYLAPDDGVMNVWVARVGEEGKPVTKNRTRDLLFYFWAPDGKHICYMSDNDGDENWALHSVNIETGHQRAITPSDGVQAKILAVDPNYPDQMLIELNKRNPLAHDVYRLDIATGRTTMIAENPGNVRFWIKDTKLRVRGMHLSNQDGSFDFMVRDDEDSEWRKVAHWDLEDAITSRPIGFSADDKYAYLLDSRGSDMGRLCQLDLASGEIETLYEDKEYDVGDVFGVELMRHPQTGDLQAIWYEKARRAWKVLDPSIGEDLSKLKTLHDGDFWITSRSHDDRKWFIGYQSATGPAAYYAYDRDSKDAVLLFESNPKLKDYTLADMEPIKFKARDGLEVEGYISFPPGVPRKNLPLVVQAHGGPWWRDSYGYDPERQLMTNRGYAVLNVNFRGSTTYGKTFINAANHEWGRKMLWDLVDGAEWAIDKGYADRGRIGIMGWSFGGYQALCAAAFTPDFFTCAIDGVGVANLETFMNAFPPQWETRKPRFFLRGAHPERDHEMMRERSPFHHADKIKIPMLITQGAHDPRVKQAESDQIVAKLQENGVEHKYLLFENEGHGLGRPENRETFYAEAEAFLAKHLGGRQQEKTDQPLP</sequence>
<dbReference type="PANTHER" id="PTHR42776">
    <property type="entry name" value="SERINE PEPTIDASE S9 FAMILY MEMBER"/>
    <property type="match status" value="1"/>
</dbReference>
<dbReference type="Gene3D" id="2.120.10.30">
    <property type="entry name" value="TolB, C-terminal domain"/>
    <property type="match status" value="1"/>
</dbReference>
<feature type="domain" description="Peptidase S9 prolyl oligopeptidase catalytic" evidence="2">
    <location>
        <begin position="432"/>
        <end position="642"/>
    </location>
</feature>
<evidence type="ECO:0000313" key="3">
    <source>
        <dbReference type="EMBL" id="NNF06963.1"/>
    </source>
</evidence>
<gene>
    <name evidence="3" type="ORF">HKN21_09400</name>
</gene>
<dbReference type="SUPFAM" id="SSF82171">
    <property type="entry name" value="DPP6 N-terminal domain-like"/>
    <property type="match status" value="1"/>
</dbReference>
<proteinExistence type="predicted"/>
<evidence type="ECO:0000256" key="1">
    <source>
        <dbReference type="ARBA" id="ARBA00022801"/>
    </source>
</evidence>
<dbReference type="GO" id="GO:0004252">
    <property type="term" value="F:serine-type endopeptidase activity"/>
    <property type="evidence" value="ECO:0007669"/>
    <property type="project" value="TreeGrafter"/>
</dbReference>
<dbReference type="InterPro" id="IPR001375">
    <property type="entry name" value="Peptidase_S9_cat"/>
</dbReference>
<dbReference type="PROSITE" id="PS51257">
    <property type="entry name" value="PROKAR_LIPOPROTEIN"/>
    <property type="match status" value="1"/>
</dbReference>
<dbReference type="PANTHER" id="PTHR42776:SF27">
    <property type="entry name" value="DIPEPTIDYL PEPTIDASE FAMILY MEMBER 6"/>
    <property type="match status" value="1"/>
</dbReference>
<protein>
    <submittedName>
        <fullName evidence="3">S9 family peptidase</fullName>
    </submittedName>
</protein>
<dbReference type="SUPFAM" id="SSF53474">
    <property type="entry name" value="alpha/beta-Hydrolases"/>
    <property type="match status" value="1"/>
</dbReference>
<dbReference type="AlphaFoldDB" id="A0A7Y2E860"/>
<dbReference type="Gene3D" id="2.130.10.120">
    <property type="entry name" value="Prolyl oligopeptidase, N-terminal domain"/>
    <property type="match status" value="1"/>
</dbReference>
<keyword evidence="1" id="KW-0378">Hydrolase</keyword>
<accession>A0A7Y2E860</accession>
<dbReference type="Pfam" id="PF00326">
    <property type="entry name" value="Peptidase_S9"/>
    <property type="match status" value="1"/>
</dbReference>
<name>A0A7Y2E860_UNCEI</name>
<dbReference type="GO" id="GO:0006508">
    <property type="term" value="P:proteolysis"/>
    <property type="evidence" value="ECO:0007669"/>
    <property type="project" value="InterPro"/>
</dbReference>
<comment type="caution">
    <text evidence="3">The sequence shown here is derived from an EMBL/GenBank/DDBJ whole genome shotgun (WGS) entry which is preliminary data.</text>
</comment>
<dbReference type="InterPro" id="IPR011042">
    <property type="entry name" value="6-blade_b-propeller_TolB-like"/>
</dbReference>
<dbReference type="EMBL" id="JABDJR010000372">
    <property type="protein sequence ID" value="NNF06963.1"/>
    <property type="molecule type" value="Genomic_DNA"/>
</dbReference>
<dbReference type="Gene3D" id="3.40.50.1820">
    <property type="entry name" value="alpha/beta hydrolase"/>
    <property type="match status" value="1"/>
</dbReference>
<dbReference type="Proteomes" id="UP000547674">
    <property type="component" value="Unassembled WGS sequence"/>
</dbReference>